<reference evidence="1 2" key="1">
    <citation type="submission" date="2014-02" db="EMBL/GenBank/DDBJ databases">
        <title>Single nucleus genome sequencing reveals high similarity among nuclei of an endomycorrhizal fungus.</title>
        <authorList>
            <person name="Lin K."/>
            <person name="Geurts R."/>
            <person name="Zhang Z."/>
            <person name="Limpens E."/>
            <person name="Saunders D.G."/>
            <person name="Mu D."/>
            <person name="Pang E."/>
            <person name="Cao H."/>
            <person name="Cha H."/>
            <person name="Lin T."/>
            <person name="Zhou Q."/>
            <person name="Shang Y."/>
            <person name="Li Y."/>
            <person name="Ivanov S."/>
            <person name="Sharma T."/>
            <person name="Velzen R.V."/>
            <person name="Ruijter N.D."/>
            <person name="Aanen D.K."/>
            <person name="Win J."/>
            <person name="Kamoun S."/>
            <person name="Bisseling T."/>
            <person name="Huang S."/>
        </authorList>
    </citation>
    <scope>NUCLEOTIDE SEQUENCE [LARGE SCALE GENOMIC DNA]</scope>
    <source>
        <strain evidence="2">DAOM197198w</strain>
    </source>
</reference>
<sequence length="121" mass="12421">MSGPSSNCSFDFDGSSARAKFDTSLLNLRDENVNFKLFSTSAETKAGLTGLGMKAGVNLAEVETSDGIKAKVGLNFDSGTSISSDGVETKVGGLGVKVGKVTGVSTPFGEVEIDFGKFLGL</sequence>
<organism evidence="1 2">
    <name type="scientific">Rhizophagus irregularis (strain DAOM 197198w)</name>
    <name type="common">Glomus intraradices</name>
    <dbReference type="NCBI Taxonomy" id="1432141"/>
    <lineage>
        <taxon>Eukaryota</taxon>
        <taxon>Fungi</taxon>
        <taxon>Fungi incertae sedis</taxon>
        <taxon>Mucoromycota</taxon>
        <taxon>Glomeromycotina</taxon>
        <taxon>Glomeromycetes</taxon>
        <taxon>Glomerales</taxon>
        <taxon>Glomeraceae</taxon>
        <taxon>Rhizophagus</taxon>
    </lineage>
</organism>
<keyword evidence="2" id="KW-1185">Reference proteome</keyword>
<evidence type="ECO:0000313" key="2">
    <source>
        <dbReference type="Proteomes" id="UP000022910"/>
    </source>
</evidence>
<gene>
    <name evidence="1" type="ORF">RirG_144530</name>
</gene>
<dbReference type="HOGENOM" id="CLU_156732_0_0_1"/>
<dbReference type="OrthoDB" id="2386884at2759"/>
<dbReference type="AlphaFoldDB" id="A0A015K9Y0"/>
<comment type="caution">
    <text evidence="1">The sequence shown here is derived from an EMBL/GenBank/DDBJ whole genome shotgun (WGS) entry which is preliminary data.</text>
</comment>
<dbReference type="EMBL" id="JEMT01023601">
    <property type="protein sequence ID" value="EXX64254.1"/>
    <property type="molecule type" value="Genomic_DNA"/>
</dbReference>
<accession>A0A015K9Y0</accession>
<proteinExistence type="predicted"/>
<protein>
    <submittedName>
        <fullName evidence="1">Uncharacterized protein</fullName>
    </submittedName>
</protein>
<evidence type="ECO:0000313" key="1">
    <source>
        <dbReference type="EMBL" id="EXX64254.1"/>
    </source>
</evidence>
<name>A0A015K9Y0_RHIIW</name>
<dbReference type="Proteomes" id="UP000022910">
    <property type="component" value="Unassembled WGS sequence"/>
</dbReference>